<dbReference type="EMBL" id="KZ825809">
    <property type="protein sequence ID" value="PYH98682.1"/>
    <property type="molecule type" value="Genomic_DNA"/>
</dbReference>
<gene>
    <name evidence="1" type="ORF">BO71DRAFT_395055</name>
</gene>
<dbReference type="VEuPathDB" id="FungiDB:BO71DRAFT_395055"/>
<dbReference type="Proteomes" id="UP000247810">
    <property type="component" value="Unassembled WGS sequence"/>
</dbReference>
<sequence length="79" mass="8505">MDGSLPSGILASSCITARLPACLSVCHRAMRYTNNVGVRSTSRTAMRPFYSTADVPRIRSSGPVGVGVGRSLRERHRLS</sequence>
<evidence type="ECO:0000313" key="2">
    <source>
        <dbReference type="Proteomes" id="UP000247810"/>
    </source>
</evidence>
<organism evidence="1 2">
    <name type="scientific">Aspergillus ellipticus CBS 707.79</name>
    <dbReference type="NCBI Taxonomy" id="1448320"/>
    <lineage>
        <taxon>Eukaryota</taxon>
        <taxon>Fungi</taxon>
        <taxon>Dikarya</taxon>
        <taxon>Ascomycota</taxon>
        <taxon>Pezizomycotina</taxon>
        <taxon>Eurotiomycetes</taxon>
        <taxon>Eurotiomycetidae</taxon>
        <taxon>Eurotiales</taxon>
        <taxon>Aspergillaceae</taxon>
        <taxon>Aspergillus</taxon>
        <taxon>Aspergillus subgen. Circumdati</taxon>
    </lineage>
</organism>
<dbReference type="AlphaFoldDB" id="A0A319F1X2"/>
<name>A0A319F1X2_9EURO</name>
<proteinExistence type="predicted"/>
<keyword evidence="2" id="KW-1185">Reference proteome</keyword>
<reference evidence="1 2" key="1">
    <citation type="submission" date="2018-02" db="EMBL/GenBank/DDBJ databases">
        <title>The genomes of Aspergillus section Nigri reveals drivers in fungal speciation.</title>
        <authorList>
            <consortium name="DOE Joint Genome Institute"/>
            <person name="Vesth T.C."/>
            <person name="Nybo J."/>
            <person name="Theobald S."/>
            <person name="Brandl J."/>
            <person name="Frisvad J.C."/>
            <person name="Nielsen K.F."/>
            <person name="Lyhne E.K."/>
            <person name="Kogle M.E."/>
            <person name="Kuo A."/>
            <person name="Riley R."/>
            <person name="Clum A."/>
            <person name="Nolan M."/>
            <person name="Lipzen A."/>
            <person name="Salamov A."/>
            <person name="Henrissat B."/>
            <person name="Wiebenga A."/>
            <person name="De vries R.P."/>
            <person name="Grigoriev I.V."/>
            <person name="Mortensen U.H."/>
            <person name="Andersen M.R."/>
            <person name="Baker S.E."/>
        </authorList>
    </citation>
    <scope>NUCLEOTIDE SEQUENCE [LARGE SCALE GENOMIC DNA]</scope>
    <source>
        <strain evidence="1 2">CBS 707.79</strain>
    </source>
</reference>
<feature type="non-terminal residue" evidence="1">
    <location>
        <position position="79"/>
    </location>
</feature>
<evidence type="ECO:0000313" key="1">
    <source>
        <dbReference type="EMBL" id="PYH98682.1"/>
    </source>
</evidence>
<accession>A0A319F1X2</accession>
<protein>
    <submittedName>
        <fullName evidence="1">Uncharacterized protein</fullName>
    </submittedName>
</protein>